<comment type="caution">
    <text evidence="1">The sequence shown here is derived from an EMBL/GenBank/DDBJ whole genome shotgun (WGS) entry which is preliminary data.</text>
</comment>
<proteinExistence type="predicted"/>
<dbReference type="AlphaFoldDB" id="X0U3T4"/>
<name>X0U3T4_9ZZZZ</name>
<protein>
    <submittedName>
        <fullName evidence="1">Uncharacterized protein</fullName>
    </submittedName>
</protein>
<sequence>RKLFDPKLLAKFFKIIGVWPIGTIVSLSNRSIAFVREANERDIFRPIVEVISPKNMKGTIDLLKNKNISIKKSLNPFAEGKKYLDMLEAATP</sequence>
<evidence type="ECO:0000313" key="1">
    <source>
        <dbReference type="EMBL" id="GAF95047.1"/>
    </source>
</evidence>
<organism evidence="1">
    <name type="scientific">marine sediment metagenome</name>
    <dbReference type="NCBI Taxonomy" id="412755"/>
    <lineage>
        <taxon>unclassified sequences</taxon>
        <taxon>metagenomes</taxon>
        <taxon>ecological metagenomes</taxon>
    </lineage>
</organism>
<gene>
    <name evidence="1" type="ORF">S01H1_32042</name>
</gene>
<accession>X0U3T4</accession>
<feature type="non-terminal residue" evidence="1">
    <location>
        <position position="1"/>
    </location>
</feature>
<dbReference type="EMBL" id="BARS01019813">
    <property type="protein sequence ID" value="GAF95047.1"/>
    <property type="molecule type" value="Genomic_DNA"/>
</dbReference>
<reference evidence="1" key="1">
    <citation type="journal article" date="2014" name="Front. Microbiol.">
        <title>High frequency of phylogenetically diverse reductive dehalogenase-homologous genes in deep subseafloor sedimentary metagenomes.</title>
        <authorList>
            <person name="Kawai M."/>
            <person name="Futagami T."/>
            <person name="Toyoda A."/>
            <person name="Takaki Y."/>
            <person name="Nishi S."/>
            <person name="Hori S."/>
            <person name="Arai W."/>
            <person name="Tsubouchi T."/>
            <person name="Morono Y."/>
            <person name="Uchiyama I."/>
            <person name="Ito T."/>
            <person name="Fujiyama A."/>
            <person name="Inagaki F."/>
            <person name="Takami H."/>
        </authorList>
    </citation>
    <scope>NUCLEOTIDE SEQUENCE</scope>
    <source>
        <strain evidence="1">Expedition CK06-06</strain>
    </source>
</reference>